<dbReference type="PANTHER" id="PTHR11092:SF0">
    <property type="entry name" value="EPIMERASE FAMILY PROTEIN SDR39U1"/>
    <property type="match status" value="1"/>
</dbReference>
<gene>
    <name evidence="4" type="primary">yfcH</name>
    <name evidence="4" type="ORF">RNAN_3169</name>
</gene>
<feature type="domain" description="NAD-dependent epimerase/dehydratase" evidence="2">
    <location>
        <begin position="3"/>
        <end position="215"/>
    </location>
</feature>
<dbReference type="Pfam" id="PF01370">
    <property type="entry name" value="Epimerase"/>
    <property type="match status" value="1"/>
</dbReference>
<name>I1E1H7_9GAMM</name>
<comment type="similarity">
    <text evidence="1">Belongs to the NAD(P)-dependent epimerase/dehydratase family. SDR39U1 subfamily.</text>
</comment>
<dbReference type="InterPro" id="IPR010099">
    <property type="entry name" value="SDR39U1"/>
</dbReference>
<keyword evidence="5" id="KW-1185">Reference proteome</keyword>
<dbReference type="SUPFAM" id="SSF51735">
    <property type="entry name" value="NAD(P)-binding Rossmann-fold domains"/>
    <property type="match status" value="1"/>
</dbReference>
<proteinExistence type="inferred from homology"/>
<dbReference type="AlphaFoldDB" id="I1E1H7"/>
<dbReference type="OrthoDB" id="9801773at2"/>
<evidence type="ECO:0000256" key="1">
    <source>
        <dbReference type="ARBA" id="ARBA00009353"/>
    </source>
</evidence>
<dbReference type="STRING" id="562729.RNAN_3169"/>
<evidence type="ECO:0000313" key="4">
    <source>
        <dbReference type="EMBL" id="GAB60155.1"/>
    </source>
</evidence>
<comment type="caution">
    <text evidence="4">The sequence shown here is derived from an EMBL/GenBank/DDBJ whole genome shotgun (WGS) entry which is preliminary data.</text>
</comment>
<sequence>MNILLTGGTGLIGSALVTHWHNQHQLWVLSRDSHKAEKRLGNKAKVISELSAVDFNQLDAVINLAGEPIADKRWTAQQKQRLCQSRWQLTEQLVQAINAADTPPSVLISGSAIGIYGRQDASLIHEDFSHYHCEFTHLLCQRWEQIALQAQSDKTRVCLLRTGIVLSAKGGALAKMLPAFKLGLGGRVGSGEQYMSWIHLSDMLRLIEFLLLHPTLTGPFNATAPAPVTNTEFSQTLAKVLHRPAIFPVPAFVLKLLLGEMADLLLTGQRVLPANLVKAGFEFKFATLAPALQDLQG</sequence>
<organism evidence="4 5">
    <name type="scientific">Rheinheimera nanhaiensis E407-8</name>
    <dbReference type="NCBI Taxonomy" id="562729"/>
    <lineage>
        <taxon>Bacteria</taxon>
        <taxon>Pseudomonadati</taxon>
        <taxon>Pseudomonadota</taxon>
        <taxon>Gammaproteobacteria</taxon>
        <taxon>Chromatiales</taxon>
        <taxon>Chromatiaceae</taxon>
        <taxon>Rheinheimera</taxon>
    </lineage>
</organism>
<feature type="domain" description="DUF1731" evidence="3">
    <location>
        <begin position="249"/>
        <end position="295"/>
    </location>
</feature>
<dbReference type="RefSeq" id="WP_008223450.1">
    <property type="nucleotide sequence ID" value="NZ_BAFK01000022.1"/>
</dbReference>
<dbReference type="Proteomes" id="UP000004374">
    <property type="component" value="Unassembled WGS sequence"/>
</dbReference>
<dbReference type="InterPro" id="IPR036291">
    <property type="entry name" value="NAD(P)-bd_dom_sf"/>
</dbReference>
<dbReference type="Pfam" id="PF08338">
    <property type="entry name" value="DUF1731"/>
    <property type="match status" value="1"/>
</dbReference>
<protein>
    <submittedName>
        <fullName evidence="4">Epimerase family protein yfcH</fullName>
    </submittedName>
</protein>
<dbReference type="PANTHER" id="PTHR11092">
    <property type="entry name" value="SUGAR NUCLEOTIDE EPIMERASE RELATED"/>
    <property type="match status" value="1"/>
</dbReference>
<reference evidence="4 5" key="1">
    <citation type="journal article" date="2012" name="J. Bacteriol.">
        <title>Genome Sequence of the Protease-Producing Bacterium Rheinheimera nanhaiensis E407-8T, Isolated from Deep-Sea Sediment of the South China Sea.</title>
        <authorList>
            <person name="Zhang X.-Y."/>
            <person name="Zhang Y.-J."/>
            <person name="Qin Q.-L."/>
            <person name="Xie B.-B."/>
            <person name="Chen X.-L."/>
            <person name="Zhou B.-C."/>
            <person name="Zhang Y.-Z."/>
        </authorList>
    </citation>
    <scope>NUCLEOTIDE SEQUENCE [LARGE SCALE GENOMIC DNA]</scope>
    <source>
        <strain evidence="4 5">E407-8</strain>
    </source>
</reference>
<evidence type="ECO:0000259" key="2">
    <source>
        <dbReference type="Pfam" id="PF01370"/>
    </source>
</evidence>
<evidence type="ECO:0000313" key="5">
    <source>
        <dbReference type="Proteomes" id="UP000004374"/>
    </source>
</evidence>
<dbReference type="Gene3D" id="3.40.50.720">
    <property type="entry name" value="NAD(P)-binding Rossmann-like Domain"/>
    <property type="match status" value="1"/>
</dbReference>
<dbReference type="NCBIfam" id="TIGR01777">
    <property type="entry name" value="yfcH"/>
    <property type="match status" value="1"/>
</dbReference>
<dbReference type="EMBL" id="BAFK01000022">
    <property type="protein sequence ID" value="GAB60155.1"/>
    <property type="molecule type" value="Genomic_DNA"/>
</dbReference>
<dbReference type="CDD" id="cd05242">
    <property type="entry name" value="SDR_a8"/>
    <property type="match status" value="1"/>
</dbReference>
<dbReference type="InterPro" id="IPR013549">
    <property type="entry name" value="DUF1731"/>
</dbReference>
<evidence type="ECO:0000259" key="3">
    <source>
        <dbReference type="Pfam" id="PF08338"/>
    </source>
</evidence>
<dbReference type="InterPro" id="IPR001509">
    <property type="entry name" value="Epimerase_deHydtase"/>
</dbReference>
<accession>I1E1H7</accession>